<dbReference type="PANTHER" id="PTHR43461">
    <property type="entry name" value="TRANSMEMBRANE PROTEIN 256"/>
    <property type="match status" value="1"/>
</dbReference>
<protein>
    <recommendedName>
        <fullName evidence="8">DUF423-domain-containing protein</fullName>
    </recommendedName>
</protein>
<feature type="transmembrane region" description="Helical" evidence="5">
    <location>
        <begin position="38"/>
        <end position="58"/>
    </location>
</feature>
<comment type="subcellular location">
    <subcellularLocation>
        <location evidence="1">Membrane</location>
        <topology evidence="1">Multi-pass membrane protein</topology>
    </subcellularLocation>
</comment>
<evidence type="ECO:0000313" key="6">
    <source>
        <dbReference type="EMBL" id="RIB05933.1"/>
    </source>
</evidence>
<keyword evidence="2 5" id="KW-0812">Transmembrane</keyword>
<evidence type="ECO:0008006" key="8">
    <source>
        <dbReference type="Google" id="ProtNLM"/>
    </source>
</evidence>
<evidence type="ECO:0000256" key="3">
    <source>
        <dbReference type="ARBA" id="ARBA00022989"/>
    </source>
</evidence>
<dbReference type="GO" id="GO:0016020">
    <property type="term" value="C:membrane"/>
    <property type="evidence" value="ECO:0007669"/>
    <property type="project" value="UniProtKB-SubCell"/>
</dbReference>
<gene>
    <name evidence="6" type="ORF">C2G38_2218342</name>
</gene>
<feature type="transmembrane region" description="Helical" evidence="5">
    <location>
        <begin position="6"/>
        <end position="26"/>
    </location>
</feature>
<name>A0A397UF53_9GLOM</name>
<evidence type="ECO:0000256" key="2">
    <source>
        <dbReference type="ARBA" id="ARBA00022692"/>
    </source>
</evidence>
<dbReference type="InterPro" id="IPR006696">
    <property type="entry name" value="DUF423"/>
</dbReference>
<organism evidence="6 7">
    <name type="scientific">Gigaspora rosea</name>
    <dbReference type="NCBI Taxonomy" id="44941"/>
    <lineage>
        <taxon>Eukaryota</taxon>
        <taxon>Fungi</taxon>
        <taxon>Fungi incertae sedis</taxon>
        <taxon>Mucoromycota</taxon>
        <taxon>Glomeromycotina</taxon>
        <taxon>Glomeromycetes</taxon>
        <taxon>Diversisporales</taxon>
        <taxon>Gigasporaceae</taxon>
        <taxon>Gigaspora</taxon>
    </lineage>
</organism>
<sequence length="120" mass="12957">MATPQQLWNIGAILGVSGIALGAYGAHKIKNSDKLKSWEVATYYQLIHSIALVCFSNLRNPVTNKSPTLAGSLIAMGTIIFSGSIYFLAWNNKSKLKARIGFITPLGGILMMAGWAVLLF</sequence>
<evidence type="ECO:0000256" key="1">
    <source>
        <dbReference type="ARBA" id="ARBA00004141"/>
    </source>
</evidence>
<keyword evidence="3 5" id="KW-1133">Transmembrane helix</keyword>
<dbReference type="EMBL" id="QKWP01001895">
    <property type="protein sequence ID" value="RIB05933.1"/>
    <property type="molecule type" value="Genomic_DNA"/>
</dbReference>
<accession>A0A397UF53</accession>
<feature type="transmembrane region" description="Helical" evidence="5">
    <location>
        <begin position="70"/>
        <end position="88"/>
    </location>
</feature>
<dbReference type="OrthoDB" id="269173at2759"/>
<dbReference type="PANTHER" id="PTHR43461:SF1">
    <property type="entry name" value="TRANSMEMBRANE PROTEIN 256"/>
    <property type="match status" value="1"/>
</dbReference>
<reference evidence="6 7" key="1">
    <citation type="submission" date="2018-06" db="EMBL/GenBank/DDBJ databases">
        <title>Comparative genomics reveals the genomic features of Rhizophagus irregularis, R. cerebriforme, R. diaphanum and Gigaspora rosea, and their symbiotic lifestyle signature.</title>
        <authorList>
            <person name="Morin E."/>
            <person name="San Clemente H."/>
            <person name="Chen E.C.H."/>
            <person name="De La Providencia I."/>
            <person name="Hainaut M."/>
            <person name="Kuo A."/>
            <person name="Kohler A."/>
            <person name="Murat C."/>
            <person name="Tang N."/>
            <person name="Roy S."/>
            <person name="Loubradou J."/>
            <person name="Henrissat B."/>
            <person name="Grigoriev I.V."/>
            <person name="Corradi N."/>
            <person name="Roux C."/>
            <person name="Martin F.M."/>
        </authorList>
    </citation>
    <scope>NUCLEOTIDE SEQUENCE [LARGE SCALE GENOMIC DNA]</scope>
    <source>
        <strain evidence="6 7">DAOM 194757</strain>
    </source>
</reference>
<dbReference type="Proteomes" id="UP000266673">
    <property type="component" value="Unassembled WGS sequence"/>
</dbReference>
<keyword evidence="4 5" id="KW-0472">Membrane</keyword>
<keyword evidence="7" id="KW-1185">Reference proteome</keyword>
<dbReference type="Pfam" id="PF04241">
    <property type="entry name" value="DUF423"/>
    <property type="match status" value="1"/>
</dbReference>
<evidence type="ECO:0000256" key="4">
    <source>
        <dbReference type="ARBA" id="ARBA00023136"/>
    </source>
</evidence>
<feature type="transmembrane region" description="Helical" evidence="5">
    <location>
        <begin position="100"/>
        <end position="118"/>
    </location>
</feature>
<comment type="caution">
    <text evidence="6">The sequence shown here is derived from an EMBL/GenBank/DDBJ whole genome shotgun (WGS) entry which is preliminary data.</text>
</comment>
<dbReference type="AlphaFoldDB" id="A0A397UF53"/>
<evidence type="ECO:0000313" key="7">
    <source>
        <dbReference type="Proteomes" id="UP000266673"/>
    </source>
</evidence>
<proteinExistence type="predicted"/>
<evidence type="ECO:0000256" key="5">
    <source>
        <dbReference type="SAM" id="Phobius"/>
    </source>
</evidence>